<proteinExistence type="predicted"/>
<evidence type="ECO:0000313" key="2">
    <source>
        <dbReference type="Proteomes" id="UP000278542"/>
    </source>
</evidence>
<dbReference type="RefSeq" id="WP_121144208.1">
    <property type="nucleotide sequence ID" value="NZ_RBWY01000001.1"/>
</dbReference>
<dbReference type="AlphaFoldDB" id="A0A495RIG7"/>
<reference evidence="1 2" key="1">
    <citation type="submission" date="2018-10" db="EMBL/GenBank/DDBJ databases">
        <title>Genomic Encyclopedia of Type Strains, Phase IV (KMG-IV): sequencing the most valuable type-strain genomes for metagenomic binning, comparative biology and taxonomic classification.</title>
        <authorList>
            <person name="Goeker M."/>
        </authorList>
    </citation>
    <scope>NUCLEOTIDE SEQUENCE [LARGE SCALE GENOMIC DNA]</scope>
    <source>
        <strain evidence="1 2">DSM 22228</strain>
    </source>
</reference>
<protein>
    <submittedName>
        <fullName evidence="1">Uncharacterized protein DUF3310</fullName>
    </submittedName>
</protein>
<dbReference type="OrthoDB" id="1684418at2"/>
<keyword evidence="2" id="KW-1185">Reference proteome</keyword>
<dbReference type="Proteomes" id="UP000278542">
    <property type="component" value="Unassembled WGS sequence"/>
</dbReference>
<dbReference type="Pfam" id="PF11753">
    <property type="entry name" value="DUF3310"/>
    <property type="match status" value="1"/>
</dbReference>
<comment type="caution">
    <text evidence="1">The sequence shown here is derived from an EMBL/GenBank/DDBJ whole genome shotgun (WGS) entry which is preliminary data.</text>
</comment>
<dbReference type="EMBL" id="RBWY01000001">
    <property type="protein sequence ID" value="RKS87307.1"/>
    <property type="molecule type" value="Genomic_DNA"/>
</dbReference>
<accession>A0A495RIG7</accession>
<sequence>MIIINQKRKRKRRRVISEQVKNPKHYQIIDGFESIDVIACSMTEEQFKGFCLGNILKYRIRAGNKDALEQDIAKANEYKSIFESKKHLCRG</sequence>
<organism evidence="1 2">
    <name type="scientific">Orbus hercynius</name>
    <dbReference type="NCBI Taxonomy" id="593135"/>
    <lineage>
        <taxon>Bacteria</taxon>
        <taxon>Pseudomonadati</taxon>
        <taxon>Pseudomonadota</taxon>
        <taxon>Gammaproteobacteria</taxon>
        <taxon>Orbales</taxon>
        <taxon>Orbaceae</taxon>
        <taxon>Orbus</taxon>
    </lineage>
</organism>
<dbReference type="InterPro" id="IPR021739">
    <property type="entry name" value="SaV-like"/>
</dbReference>
<evidence type="ECO:0000313" key="1">
    <source>
        <dbReference type="EMBL" id="RKS87307.1"/>
    </source>
</evidence>
<name>A0A495RIG7_9GAMM</name>
<gene>
    <name evidence="1" type="ORF">DES39_0527</name>
</gene>